<dbReference type="GO" id="GO:0004252">
    <property type="term" value="F:serine-type endopeptidase activity"/>
    <property type="evidence" value="ECO:0007669"/>
    <property type="project" value="TreeGrafter"/>
</dbReference>
<reference evidence="7" key="1">
    <citation type="journal article" date="2015" name="Genome Announc.">
        <title>Draft genome sequence of the fungus Penicillium brasilianum MG11.</title>
        <authorList>
            <person name="Horn F."/>
            <person name="Linde J."/>
            <person name="Mattern D.J."/>
            <person name="Walther G."/>
            <person name="Guthke R."/>
            <person name="Brakhage A.A."/>
            <person name="Valiante V."/>
        </authorList>
    </citation>
    <scope>NUCLEOTIDE SEQUENCE [LARGE SCALE GENOMIC DNA]</scope>
    <source>
        <strain evidence="7">MG11</strain>
    </source>
</reference>
<dbReference type="PANTHER" id="PTHR42776">
    <property type="entry name" value="SERINE PEPTIDASE S9 FAMILY MEMBER"/>
    <property type="match status" value="1"/>
</dbReference>
<dbReference type="EMBL" id="CDHK01000003">
    <property type="protein sequence ID" value="CEO58585.1"/>
    <property type="molecule type" value="Genomic_DNA"/>
</dbReference>
<protein>
    <recommendedName>
        <fullName evidence="4">Dipeptidyl-peptidase V</fullName>
    </recommendedName>
</protein>
<dbReference type="SUPFAM" id="SSF53474">
    <property type="entry name" value="alpha/beta-Hydrolases"/>
    <property type="match status" value="1"/>
</dbReference>
<evidence type="ECO:0000256" key="2">
    <source>
        <dbReference type="ARBA" id="ARBA00022729"/>
    </source>
</evidence>
<comment type="similarity">
    <text evidence="1">Belongs to the peptidase S9C family.</text>
</comment>
<dbReference type="PANTHER" id="PTHR42776:SF13">
    <property type="entry name" value="DIPEPTIDYL-PEPTIDASE 5"/>
    <property type="match status" value="1"/>
</dbReference>
<keyword evidence="2" id="KW-0732">Signal</keyword>
<dbReference type="Pfam" id="PF00326">
    <property type="entry name" value="Peptidase_S9"/>
    <property type="match status" value="1"/>
</dbReference>
<evidence type="ECO:0000256" key="1">
    <source>
        <dbReference type="ARBA" id="ARBA00010040"/>
    </source>
</evidence>
<dbReference type="GO" id="GO:0006508">
    <property type="term" value="P:proteolysis"/>
    <property type="evidence" value="ECO:0007669"/>
    <property type="project" value="InterPro"/>
</dbReference>
<feature type="domain" description="Peptidase S9 prolyl oligopeptidase catalytic" evidence="5">
    <location>
        <begin position="3"/>
        <end position="211"/>
    </location>
</feature>
<keyword evidence="7" id="KW-1185">Reference proteome</keyword>
<sequence length="212" mass="23904">MRWDLRCHLALFAEHGYIVVAPNSAGSTGYGHHFNNAIQGSWAGKPYSDLKRGFDYIRETLEYVDTQRAVALGLGYGGYMVNWIQGHDLGRRFKALVADNGTFSLLSHLSSSTQHSILHGLGGPPWLNPEAWRKWDPAQHAGNWKTPLLLIHGELNHQSPVSDTLAAFNALKLQSVETGLLIFPDEGSRIRNPENLLLWYRTVLQWLEQYTK</sequence>
<evidence type="ECO:0000313" key="6">
    <source>
        <dbReference type="EMBL" id="CEO58585.1"/>
    </source>
</evidence>
<accession>A0A0F7VF49</accession>
<organism evidence="6 7">
    <name type="scientific">Penicillium brasilianum</name>
    <dbReference type="NCBI Taxonomy" id="104259"/>
    <lineage>
        <taxon>Eukaryota</taxon>
        <taxon>Fungi</taxon>
        <taxon>Dikarya</taxon>
        <taxon>Ascomycota</taxon>
        <taxon>Pezizomycotina</taxon>
        <taxon>Eurotiomycetes</taxon>
        <taxon>Eurotiomycetidae</taxon>
        <taxon>Eurotiales</taxon>
        <taxon>Aspergillaceae</taxon>
        <taxon>Penicillium</taxon>
    </lineage>
</organism>
<dbReference type="InterPro" id="IPR029058">
    <property type="entry name" value="AB_hydrolase_fold"/>
</dbReference>
<dbReference type="AlphaFoldDB" id="A0A0F7VF49"/>
<keyword evidence="3" id="KW-0378">Hydrolase</keyword>
<dbReference type="GO" id="GO:0017000">
    <property type="term" value="P:antibiotic biosynthetic process"/>
    <property type="evidence" value="ECO:0007669"/>
    <property type="project" value="UniProtKB-ARBA"/>
</dbReference>
<name>A0A0F7VF49_PENBI</name>
<dbReference type="InterPro" id="IPR001375">
    <property type="entry name" value="Peptidase_S9_cat"/>
</dbReference>
<proteinExistence type="inferred from homology"/>
<evidence type="ECO:0000256" key="4">
    <source>
        <dbReference type="ARBA" id="ARBA00032829"/>
    </source>
</evidence>
<evidence type="ECO:0000259" key="5">
    <source>
        <dbReference type="Pfam" id="PF00326"/>
    </source>
</evidence>
<dbReference type="Gene3D" id="3.40.50.1820">
    <property type="entry name" value="alpha/beta hydrolase"/>
    <property type="match status" value="1"/>
</dbReference>
<dbReference type="Proteomes" id="UP000042958">
    <property type="component" value="Unassembled WGS sequence"/>
</dbReference>
<gene>
    <name evidence="6" type="ORF">PMG11_03297</name>
</gene>
<dbReference type="OrthoDB" id="4341300at2759"/>
<evidence type="ECO:0000256" key="3">
    <source>
        <dbReference type="ARBA" id="ARBA00022801"/>
    </source>
</evidence>
<evidence type="ECO:0000313" key="7">
    <source>
        <dbReference type="Proteomes" id="UP000042958"/>
    </source>
</evidence>
<dbReference type="STRING" id="104259.A0A0F7VF49"/>
<dbReference type="GO" id="GO:0072330">
    <property type="term" value="P:monocarboxylic acid biosynthetic process"/>
    <property type="evidence" value="ECO:0007669"/>
    <property type="project" value="UniProtKB-ARBA"/>
</dbReference>